<keyword evidence="2" id="KW-0812">Transmembrane</keyword>
<reference evidence="3" key="1">
    <citation type="submission" date="2020-05" db="EMBL/GenBank/DDBJ databases">
        <authorList>
            <person name="Chiriac C."/>
            <person name="Salcher M."/>
            <person name="Ghai R."/>
            <person name="Kavagutti S V."/>
        </authorList>
    </citation>
    <scope>NUCLEOTIDE SEQUENCE</scope>
</reference>
<protein>
    <submittedName>
        <fullName evidence="3">Unannotated protein</fullName>
    </submittedName>
</protein>
<dbReference type="EMBL" id="CAFBPC010000060">
    <property type="protein sequence ID" value="CAB5001999.1"/>
    <property type="molecule type" value="Genomic_DNA"/>
</dbReference>
<keyword evidence="2" id="KW-1133">Transmembrane helix</keyword>
<dbReference type="Gene3D" id="1.20.5.190">
    <property type="match status" value="1"/>
</dbReference>
<accession>A0A6J7PEX0</accession>
<evidence type="ECO:0000313" key="3">
    <source>
        <dbReference type="EMBL" id="CAB5001999.1"/>
    </source>
</evidence>
<feature type="coiled-coil region" evidence="1">
    <location>
        <begin position="45"/>
        <end position="93"/>
    </location>
</feature>
<organism evidence="3">
    <name type="scientific">freshwater metagenome</name>
    <dbReference type="NCBI Taxonomy" id="449393"/>
    <lineage>
        <taxon>unclassified sequences</taxon>
        <taxon>metagenomes</taxon>
        <taxon>ecological metagenomes</taxon>
    </lineage>
</organism>
<keyword evidence="2" id="KW-0472">Membrane</keyword>
<evidence type="ECO:0000256" key="2">
    <source>
        <dbReference type="SAM" id="Phobius"/>
    </source>
</evidence>
<proteinExistence type="predicted"/>
<gene>
    <name evidence="3" type="ORF">UFOPK4057_00360</name>
</gene>
<feature type="transmembrane region" description="Helical" evidence="2">
    <location>
        <begin position="100"/>
        <end position="124"/>
    </location>
</feature>
<keyword evidence="1" id="KW-0175">Coiled coil</keyword>
<name>A0A6J7PEX0_9ZZZZ</name>
<sequence>MTVSETNRLDMLVGLRMYLGDSVANTLIEHLPPGGWQDVARIADTDRLQRDVNRLHDDFAQLRNEFQGIRQEFQGLRQEFQNLREEFQKLSDRYDTTMKWLIGISLTYGIGILGCAVGVLAVAIQQ</sequence>
<dbReference type="AlphaFoldDB" id="A0A6J7PEX0"/>
<evidence type="ECO:0000256" key="1">
    <source>
        <dbReference type="SAM" id="Coils"/>
    </source>
</evidence>